<evidence type="ECO:0000313" key="9">
    <source>
        <dbReference type="Proteomes" id="UP001306592"/>
    </source>
</evidence>
<protein>
    <submittedName>
        <fullName evidence="8">Integrase arm-type DNA-binding domain-containing protein</fullName>
    </submittedName>
</protein>
<evidence type="ECO:0000256" key="5">
    <source>
        <dbReference type="PROSITE-ProRule" id="PRU01248"/>
    </source>
</evidence>
<dbReference type="EMBL" id="JBANEI010000015">
    <property type="protein sequence ID" value="MEI2683662.1"/>
    <property type="molecule type" value="Genomic_DNA"/>
</dbReference>
<dbReference type="PANTHER" id="PTHR30629:SF2">
    <property type="entry name" value="PROPHAGE INTEGRASE INTS-RELATED"/>
    <property type="match status" value="1"/>
</dbReference>
<dbReference type="PANTHER" id="PTHR30629">
    <property type="entry name" value="PROPHAGE INTEGRASE"/>
    <property type="match status" value="1"/>
</dbReference>
<dbReference type="InterPro" id="IPR050808">
    <property type="entry name" value="Phage_Integrase"/>
</dbReference>
<evidence type="ECO:0000256" key="2">
    <source>
        <dbReference type="ARBA" id="ARBA00022908"/>
    </source>
</evidence>
<comment type="similarity">
    <text evidence="1">Belongs to the 'phage' integrase family.</text>
</comment>
<keyword evidence="4" id="KW-0233">DNA recombination</keyword>
<dbReference type="Gene3D" id="1.10.150.130">
    <property type="match status" value="1"/>
</dbReference>
<sequence>MGSLTAKAVQSLIKAGGVGKFGDERGLYLKIPAKGEPYWMLRYTEHTKRREITLGKVSIVSLSEARSLAEDVRKKVMAGDDPIAERRLNRPKAPTTVNELFEDWHKDLVKRLKYPSIPERVYRKDISPTIGKLSLTKVTPLDVRLILQNITESCRPTIANDALLYMKQLFNHGIKLGLVQNNPATAFKVNDAGGVEKSRERALSLEEIAHVFQIFREHSDSFSRDNYLACALLILLAVRKSELTEAPWLEFDLKEKKWSLPKERSKSGVGIVIPLPQFAIEILNELKIRACGSDYVFPNRRVSKSSHMGKDTLNRAIAKLFGIEPGKIKQPPNVMCDIEYFTVHDLRRTSRSLLASLSVPPHVAERCLNHKLKGVEGIYDRYDYFEERKEAFQRVEFAIKNIVF</sequence>
<dbReference type="Gene3D" id="3.30.160.390">
    <property type="entry name" value="Integrase, DNA-binding domain"/>
    <property type="match status" value="1"/>
</dbReference>
<name>A0ABU8DKU1_ERWAP</name>
<comment type="caution">
    <text evidence="8">The sequence shown here is derived from an EMBL/GenBank/DDBJ whole genome shotgun (WGS) entry which is preliminary data.</text>
</comment>
<dbReference type="InterPro" id="IPR053876">
    <property type="entry name" value="Phage_int_M"/>
</dbReference>
<dbReference type="CDD" id="cd00801">
    <property type="entry name" value="INT_P4_C"/>
    <property type="match status" value="1"/>
</dbReference>
<dbReference type="InterPro" id="IPR011010">
    <property type="entry name" value="DNA_brk_join_enz"/>
</dbReference>
<keyword evidence="9" id="KW-1185">Reference proteome</keyword>
<evidence type="ECO:0000256" key="3">
    <source>
        <dbReference type="ARBA" id="ARBA00023125"/>
    </source>
</evidence>
<dbReference type="Proteomes" id="UP001306592">
    <property type="component" value="Unassembled WGS sequence"/>
</dbReference>
<dbReference type="InterPro" id="IPR044068">
    <property type="entry name" value="CB"/>
</dbReference>
<feature type="domain" description="Tyr recombinase" evidence="6">
    <location>
        <begin position="198"/>
        <end position="393"/>
    </location>
</feature>
<dbReference type="InterPro" id="IPR002104">
    <property type="entry name" value="Integrase_catalytic"/>
</dbReference>
<dbReference type="InterPro" id="IPR013762">
    <property type="entry name" value="Integrase-like_cat_sf"/>
</dbReference>
<evidence type="ECO:0000256" key="4">
    <source>
        <dbReference type="ARBA" id="ARBA00023172"/>
    </source>
</evidence>
<accession>A0ABU8DKU1</accession>
<dbReference type="PROSITE" id="PS51898">
    <property type="entry name" value="TYR_RECOMBINASE"/>
    <property type="match status" value="1"/>
</dbReference>
<dbReference type="InterPro" id="IPR038488">
    <property type="entry name" value="Integrase_DNA-bd_sf"/>
</dbReference>
<dbReference type="Pfam" id="PF13356">
    <property type="entry name" value="Arm-DNA-bind_3"/>
    <property type="match status" value="1"/>
</dbReference>
<dbReference type="Pfam" id="PF00589">
    <property type="entry name" value="Phage_integrase"/>
    <property type="match status" value="1"/>
</dbReference>
<gene>
    <name evidence="8" type="ORF">V8N49_18610</name>
</gene>
<evidence type="ECO:0000259" key="7">
    <source>
        <dbReference type="PROSITE" id="PS51900"/>
    </source>
</evidence>
<organism evidence="8 9">
    <name type="scientific">Erwinia aphidicola</name>
    <dbReference type="NCBI Taxonomy" id="68334"/>
    <lineage>
        <taxon>Bacteria</taxon>
        <taxon>Pseudomonadati</taxon>
        <taxon>Pseudomonadota</taxon>
        <taxon>Gammaproteobacteria</taxon>
        <taxon>Enterobacterales</taxon>
        <taxon>Erwiniaceae</taxon>
        <taxon>Erwinia</taxon>
    </lineage>
</organism>
<dbReference type="PROSITE" id="PS51900">
    <property type="entry name" value="CB"/>
    <property type="match status" value="1"/>
</dbReference>
<reference evidence="8 9" key="1">
    <citation type="submission" date="2024-02" db="EMBL/GenBank/DDBJ databases">
        <title>First report Erwinia aphidicola in onion in Chile.</title>
        <authorList>
            <person name="Valenzuela M."/>
            <person name="Pena M."/>
            <person name="Dutta B."/>
        </authorList>
    </citation>
    <scope>NUCLEOTIDE SEQUENCE [LARGE SCALE GENOMIC DNA]</scope>
    <source>
        <strain evidence="8 9">QCJ3A</strain>
    </source>
</reference>
<evidence type="ECO:0000313" key="8">
    <source>
        <dbReference type="EMBL" id="MEI2683662.1"/>
    </source>
</evidence>
<proteinExistence type="inferred from homology"/>
<feature type="domain" description="Core-binding (CB)" evidence="7">
    <location>
        <begin position="95"/>
        <end position="174"/>
    </location>
</feature>
<dbReference type="RefSeq" id="WP_336203541.1">
    <property type="nucleotide sequence ID" value="NZ_JBANEI010000015.1"/>
</dbReference>
<dbReference type="GO" id="GO:0003677">
    <property type="term" value="F:DNA binding"/>
    <property type="evidence" value="ECO:0007669"/>
    <property type="project" value="UniProtKB-KW"/>
</dbReference>
<keyword evidence="3 5" id="KW-0238">DNA-binding</keyword>
<keyword evidence="2" id="KW-0229">DNA integration</keyword>
<dbReference type="InterPro" id="IPR010998">
    <property type="entry name" value="Integrase_recombinase_N"/>
</dbReference>
<dbReference type="SUPFAM" id="SSF56349">
    <property type="entry name" value="DNA breaking-rejoining enzymes"/>
    <property type="match status" value="1"/>
</dbReference>
<evidence type="ECO:0000256" key="1">
    <source>
        <dbReference type="ARBA" id="ARBA00008857"/>
    </source>
</evidence>
<dbReference type="Pfam" id="PF22022">
    <property type="entry name" value="Phage_int_M"/>
    <property type="match status" value="1"/>
</dbReference>
<dbReference type="InterPro" id="IPR025166">
    <property type="entry name" value="Integrase_DNA_bind_dom"/>
</dbReference>
<evidence type="ECO:0000259" key="6">
    <source>
        <dbReference type="PROSITE" id="PS51898"/>
    </source>
</evidence>
<dbReference type="Gene3D" id="1.10.443.10">
    <property type="entry name" value="Intergrase catalytic core"/>
    <property type="match status" value="1"/>
</dbReference>